<evidence type="ECO:0000313" key="2">
    <source>
        <dbReference type="EMBL" id="MBT9293313.1"/>
    </source>
</evidence>
<dbReference type="InterPro" id="IPR003959">
    <property type="entry name" value="ATPase_AAA_core"/>
</dbReference>
<dbReference type="GO" id="GO:0016887">
    <property type="term" value="F:ATP hydrolysis activity"/>
    <property type="evidence" value="ECO:0007669"/>
    <property type="project" value="InterPro"/>
</dbReference>
<keyword evidence="2" id="KW-0067">ATP-binding</keyword>
<dbReference type="Proteomes" id="UP000766595">
    <property type="component" value="Unassembled WGS sequence"/>
</dbReference>
<organism evidence="2 3">
    <name type="scientific">Prosthecodimorpha staleyi</name>
    <dbReference type="NCBI Taxonomy" id="2840188"/>
    <lineage>
        <taxon>Bacteria</taxon>
        <taxon>Pseudomonadati</taxon>
        <taxon>Pseudomonadota</taxon>
        <taxon>Alphaproteobacteria</taxon>
        <taxon>Hyphomicrobiales</taxon>
        <taxon>Ancalomicrobiaceae</taxon>
        <taxon>Prosthecodimorpha</taxon>
    </lineage>
</organism>
<evidence type="ECO:0000259" key="1">
    <source>
        <dbReference type="Pfam" id="PF13304"/>
    </source>
</evidence>
<feature type="domain" description="ATPase AAA-type core" evidence="1">
    <location>
        <begin position="271"/>
        <end position="434"/>
    </location>
</feature>
<dbReference type="PANTHER" id="PTHR43581">
    <property type="entry name" value="ATP/GTP PHOSPHATASE"/>
    <property type="match status" value="1"/>
</dbReference>
<accession>A0A947GE47</accession>
<dbReference type="InterPro" id="IPR027417">
    <property type="entry name" value="P-loop_NTPase"/>
</dbReference>
<sequence length="529" mass="60140">MDFIVVNDSKMVPLNASNVAYLCEDNWNDWFIYKTLYFLIVFDYWGRKFEIGQVKIGEFNWHENQSRPNIPRNFSKLPERFFSLGQDIDYYNSLVMLNNYEKDEILTALRDVIHSNDIYKLAEKEEVMTRSLLRDQDQRKILIQFPKILKGEADRTSFAFKFKAPHGSTTMASGLNRNALELEFSVSPYTYPPSNIHVIIGRNGVGKTRILKCMSRSLVDTATTVERDGLFTAGSAAVWPFDIGADFANLVSVSFSAFDENWVIDNIKEGRSAKIRYENIGLPSIDVPIQRTRDSDYIFNINRDSQLANEFAESAANCIFGLRGKRWEHALATLETDNLFSDIGISDLFNTKDIEDMKRRAKEIYRNLSSGHKIVLLAITRLIQTVEERTLVLIDEPEAHLPPPLLAAFLRALSDLLINRNGVAIIATHSPVVVQEVPRSCVWKIIRSGLLSKAERPEIETFAESVSTLTREVFGLEVDRSGFHKMISDVVENSNSFEEVMEKFDYAVGSQGQALIRAMMVQKLKGSGK</sequence>
<evidence type="ECO:0000313" key="3">
    <source>
        <dbReference type="Proteomes" id="UP000766595"/>
    </source>
</evidence>
<dbReference type="GO" id="GO:0005524">
    <property type="term" value="F:ATP binding"/>
    <property type="evidence" value="ECO:0007669"/>
    <property type="project" value="UniProtKB-KW"/>
</dbReference>
<dbReference type="RefSeq" id="WP_261971801.1">
    <property type="nucleotide sequence ID" value="NZ_JAHHZF010000030.1"/>
</dbReference>
<dbReference type="InterPro" id="IPR051396">
    <property type="entry name" value="Bact_Antivir_Def_Nuclease"/>
</dbReference>
<gene>
    <name evidence="2" type="ORF">KL771_27925</name>
</gene>
<keyword evidence="3" id="KW-1185">Reference proteome</keyword>
<dbReference type="PANTHER" id="PTHR43581:SF4">
    <property type="entry name" value="ATP_GTP PHOSPHATASE"/>
    <property type="match status" value="1"/>
</dbReference>
<comment type="caution">
    <text evidence="2">The sequence shown here is derived from an EMBL/GenBank/DDBJ whole genome shotgun (WGS) entry which is preliminary data.</text>
</comment>
<dbReference type="EMBL" id="JAHHZF010000030">
    <property type="protein sequence ID" value="MBT9293313.1"/>
    <property type="molecule type" value="Genomic_DNA"/>
</dbReference>
<dbReference type="Gene3D" id="3.40.50.300">
    <property type="entry name" value="P-loop containing nucleotide triphosphate hydrolases"/>
    <property type="match status" value="1"/>
</dbReference>
<proteinExistence type="predicted"/>
<dbReference type="AlphaFoldDB" id="A0A947GE47"/>
<keyword evidence="2" id="KW-0547">Nucleotide-binding</keyword>
<protein>
    <submittedName>
        <fullName evidence="2">ATP-binding protein</fullName>
    </submittedName>
</protein>
<dbReference type="Pfam" id="PF13304">
    <property type="entry name" value="AAA_21"/>
    <property type="match status" value="1"/>
</dbReference>
<name>A0A947GE47_9HYPH</name>
<dbReference type="SUPFAM" id="SSF52540">
    <property type="entry name" value="P-loop containing nucleoside triphosphate hydrolases"/>
    <property type="match status" value="1"/>
</dbReference>
<reference evidence="2 3" key="1">
    <citation type="submission" date="2021-06" db="EMBL/GenBank/DDBJ databases">
        <authorList>
            <person name="Grouzdev D.S."/>
            <person name="Koziaeva V."/>
        </authorList>
    </citation>
    <scope>NUCLEOTIDE SEQUENCE [LARGE SCALE GENOMIC DNA]</scope>
    <source>
        <strain evidence="2 3">22</strain>
    </source>
</reference>